<reference evidence="8 9" key="1">
    <citation type="submission" date="2021-03" db="EMBL/GenBank/DDBJ databases">
        <title>Genomic Encyclopedia of Type Strains, Phase IV (KMG-IV): sequencing the most valuable type-strain genomes for metagenomic binning, comparative biology and taxonomic classification.</title>
        <authorList>
            <person name="Goeker M."/>
        </authorList>
    </citation>
    <scope>NUCLEOTIDE SEQUENCE [LARGE SCALE GENOMIC DNA]</scope>
    <source>
        <strain evidence="8 9">DSM 21085</strain>
    </source>
</reference>
<evidence type="ECO:0000259" key="7">
    <source>
        <dbReference type="PROSITE" id="PS50198"/>
    </source>
</evidence>
<keyword evidence="5 6" id="KW-0413">Isomerase</keyword>
<dbReference type="EMBL" id="JAGGKK010000022">
    <property type="protein sequence ID" value="MBP1950480.1"/>
    <property type="molecule type" value="Genomic_DNA"/>
</dbReference>
<dbReference type="SUPFAM" id="SSF109998">
    <property type="entry name" value="Triger factor/SurA peptide-binding domain-like"/>
    <property type="match status" value="1"/>
</dbReference>
<name>A0ABS4HHS4_9BACI</name>
<dbReference type="Gene3D" id="3.10.50.40">
    <property type="match status" value="1"/>
</dbReference>
<dbReference type="GO" id="GO:0003755">
    <property type="term" value="F:peptidyl-prolyl cis-trans isomerase activity"/>
    <property type="evidence" value="ECO:0007669"/>
    <property type="project" value="UniProtKB-EC"/>
</dbReference>
<keyword evidence="9" id="KW-1185">Reference proteome</keyword>
<evidence type="ECO:0000256" key="1">
    <source>
        <dbReference type="ARBA" id="ARBA00000971"/>
    </source>
</evidence>
<dbReference type="InterPro" id="IPR023058">
    <property type="entry name" value="PPIase_PpiC_CS"/>
</dbReference>
<dbReference type="PANTHER" id="PTHR47245">
    <property type="entry name" value="PEPTIDYLPROLYL ISOMERASE"/>
    <property type="match status" value="1"/>
</dbReference>
<proteinExistence type="predicted"/>
<dbReference type="Gene3D" id="1.10.4030.10">
    <property type="entry name" value="Porin chaperone SurA, peptide-binding domain"/>
    <property type="match status" value="1"/>
</dbReference>
<dbReference type="PROSITE" id="PS50198">
    <property type="entry name" value="PPIC_PPIASE_2"/>
    <property type="match status" value="1"/>
</dbReference>
<evidence type="ECO:0000313" key="9">
    <source>
        <dbReference type="Proteomes" id="UP001519328"/>
    </source>
</evidence>
<dbReference type="Pfam" id="PF00639">
    <property type="entry name" value="Rotamase"/>
    <property type="match status" value="1"/>
</dbReference>
<dbReference type="Proteomes" id="UP001519328">
    <property type="component" value="Unassembled WGS sequence"/>
</dbReference>
<sequence length="299" mass="33961">MKKKFLLAVIVVLLITNVATLLIWNGDDNVTLDNKDTEIDQKKPVATVNGEEISYEQWMESLRGNYGEEQLKGMIDKAVVKQLADEKNIKINDKVIAREIALLTSMQSPMSAEETKQKEDEWREEILYRYQLGALLTADSSIPEGEIKAHFDEYGDQYNFQASLQLSHIIVPNFETAEKVKKELDNGASFDLLAQEYSTDEETKASGGYLGLFVNESKFLPGGYLEAASGMDERTYSDPFQSDTGVAIIYLHQKLPSITFEYDEIKPYIKRELALGESNQTLTADPLWDKLDIDWVYEE</sequence>
<dbReference type="RefSeq" id="WP_209481955.1">
    <property type="nucleotide sequence ID" value="NZ_JAGGKK010000022.1"/>
</dbReference>
<dbReference type="InterPro" id="IPR050245">
    <property type="entry name" value="PrsA_foldase"/>
</dbReference>
<dbReference type="PANTHER" id="PTHR47245:SF1">
    <property type="entry name" value="FOLDASE PROTEIN PRSA"/>
    <property type="match status" value="1"/>
</dbReference>
<gene>
    <name evidence="8" type="ORF">J2Z82_003437</name>
</gene>
<comment type="catalytic activity">
    <reaction evidence="1">
        <text>[protein]-peptidylproline (omega=180) = [protein]-peptidylproline (omega=0)</text>
        <dbReference type="Rhea" id="RHEA:16237"/>
        <dbReference type="Rhea" id="RHEA-COMP:10747"/>
        <dbReference type="Rhea" id="RHEA-COMP:10748"/>
        <dbReference type="ChEBI" id="CHEBI:83833"/>
        <dbReference type="ChEBI" id="CHEBI:83834"/>
        <dbReference type="EC" id="5.2.1.8"/>
    </reaction>
</comment>
<keyword evidence="3" id="KW-0732">Signal</keyword>
<keyword evidence="4 6" id="KW-0697">Rotamase</keyword>
<accession>A0ABS4HHS4</accession>
<dbReference type="EC" id="5.2.1.8" evidence="2"/>
<evidence type="ECO:0000313" key="8">
    <source>
        <dbReference type="EMBL" id="MBP1950480.1"/>
    </source>
</evidence>
<evidence type="ECO:0000256" key="5">
    <source>
        <dbReference type="ARBA" id="ARBA00023235"/>
    </source>
</evidence>
<dbReference type="InterPro" id="IPR000297">
    <property type="entry name" value="PPIase_PpiC"/>
</dbReference>
<comment type="caution">
    <text evidence="8">The sequence shown here is derived from an EMBL/GenBank/DDBJ whole genome shotgun (WGS) entry which is preliminary data.</text>
</comment>
<evidence type="ECO:0000256" key="6">
    <source>
        <dbReference type="PROSITE-ProRule" id="PRU00278"/>
    </source>
</evidence>
<dbReference type="SUPFAM" id="SSF54534">
    <property type="entry name" value="FKBP-like"/>
    <property type="match status" value="1"/>
</dbReference>
<evidence type="ECO:0000256" key="2">
    <source>
        <dbReference type="ARBA" id="ARBA00013194"/>
    </source>
</evidence>
<evidence type="ECO:0000256" key="4">
    <source>
        <dbReference type="ARBA" id="ARBA00023110"/>
    </source>
</evidence>
<dbReference type="InterPro" id="IPR046357">
    <property type="entry name" value="PPIase_dom_sf"/>
</dbReference>
<feature type="domain" description="PpiC" evidence="7">
    <location>
        <begin position="161"/>
        <end position="253"/>
    </location>
</feature>
<protein>
    <recommendedName>
        <fullName evidence="2">peptidylprolyl isomerase</fullName>
        <ecNumber evidence="2">5.2.1.8</ecNumber>
    </recommendedName>
</protein>
<dbReference type="InterPro" id="IPR027304">
    <property type="entry name" value="Trigger_fact/SurA_dom_sf"/>
</dbReference>
<dbReference type="PROSITE" id="PS01096">
    <property type="entry name" value="PPIC_PPIASE_1"/>
    <property type="match status" value="1"/>
</dbReference>
<organism evidence="8 9">
    <name type="scientific">Virgibacillus litoralis</name>
    <dbReference type="NCBI Taxonomy" id="578221"/>
    <lineage>
        <taxon>Bacteria</taxon>
        <taxon>Bacillati</taxon>
        <taxon>Bacillota</taxon>
        <taxon>Bacilli</taxon>
        <taxon>Bacillales</taxon>
        <taxon>Bacillaceae</taxon>
        <taxon>Virgibacillus</taxon>
    </lineage>
</organism>
<evidence type="ECO:0000256" key="3">
    <source>
        <dbReference type="ARBA" id="ARBA00022729"/>
    </source>
</evidence>